<dbReference type="InterPro" id="IPR014352">
    <property type="entry name" value="FERM/acyl-CoA-bd_prot_sf"/>
</dbReference>
<dbReference type="Gene3D" id="1.20.1420.10">
    <property type="entry name" value="Talin, central domain"/>
    <property type="match status" value="6"/>
</dbReference>
<evidence type="ECO:0000256" key="2">
    <source>
        <dbReference type="ARBA" id="ARBA00022490"/>
    </source>
</evidence>
<dbReference type="GO" id="GO:0005737">
    <property type="term" value="C:cytoplasm"/>
    <property type="evidence" value="ECO:0007669"/>
    <property type="project" value="TreeGrafter"/>
</dbReference>
<dbReference type="GO" id="GO:0005886">
    <property type="term" value="C:plasma membrane"/>
    <property type="evidence" value="ECO:0007669"/>
    <property type="project" value="TreeGrafter"/>
</dbReference>
<dbReference type="Gene3D" id="1.20.80.10">
    <property type="match status" value="1"/>
</dbReference>
<dbReference type="Gene3D" id="3.10.20.90">
    <property type="entry name" value="Phosphatidylinositol 3-kinase Catalytic Subunit, Chain A, domain 1"/>
    <property type="match status" value="2"/>
</dbReference>
<dbReference type="PROSITE" id="PS50945">
    <property type="entry name" value="I_LWEQ"/>
    <property type="match status" value="1"/>
</dbReference>
<dbReference type="GO" id="GO:0005200">
    <property type="term" value="F:structural constituent of cytoskeleton"/>
    <property type="evidence" value="ECO:0007669"/>
    <property type="project" value="InterPro"/>
</dbReference>
<dbReference type="InterPro" id="IPR011993">
    <property type="entry name" value="PH-like_dom_sf"/>
</dbReference>
<dbReference type="Gene3D" id="2.30.29.30">
    <property type="entry name" value="Pleckstrin-homology domain (PH domain)/Phosphotyrosine-binding domain (PTB)"/>
    <property type="match status" value="1"/>
</dbReference>
<sequence length="2701" mass="294663">MGVITLNVVWSARGDDQHNVKKTMQFEPSTLVFDACKIIREKIAGNNINPKEYGLFRLEEDATKCVWMENGRTLEYYLVRNGDTVEYKKKIRALKVRMLDGAVKTVMVDESQPVGEIMLVVCSKIGISNHEEYSMVRQPLEHDWKSTLTLREEKRGRSEERGVGFGTLSRNKEKKMEQLRAKLHTDEELLWLDHGKTLREQSVGDDETLILRRKYFFSDTNVDCRDPVQLNLLYEQCKMGVLQGNHPVTRDMACDLAALQCQIQYGDLQESRQKSSNFLDLRELLPKEYAKSRDNEKRIIESYRELVGKSELDAKSKYVHLCRSLITYGVTFFVVKEKMKGKNKLVPRLLGVNKECVMRVDERTKEVLQEWPLEQVRRWAASPKTFTLDFGDYQDGYYSVQTADGEKIAQLIAGYIDIILKKKRTRDHLGIEGDEGSTMLEDVVAPARATLVAHGQIGEGFAMEGSVAIPGVLRTPGLGAAQRGQMNGAQFGAVSGQILQQQVSRGQRARVIDSQERAQRALVGTIEASMRAVERAEEEIEKPVQIELPRFTDDPTSRRWVETKVEVEKQKVGDQLAQMGAATAQVVQLTAVPDEVDSRVGTAIATIGSNLPEMGRGVRELAALMPDERRAGDLVDAARKLCGAFSDFLTTVNPEHEEKRTTVLAAAGRVGDFSQAVINTLEEPTQEARVFHDHLVQRAKNVATSTAQLVLRAKTISAECEEPALQDKVIHSATQCAFATSQLVACARVVAPTIESPACQEQLTAAAKQVARAVEELLVDAQAACSRSTGDGQRSLGDIHEAARQVTAALDDLLVHVKTSPKLLKQTQENYEYEQILNQSRKIITYQGPTEDMVRQGESAIRHSRILVEQMEAEADRAPERRDRLLDAARSVAQATSRMIDATKECQTHPQAAESQVALRSAAEKLVTVTSEATSEEQSVRTMEHLEQAAKQAAAAATQTIAAANACQQHIQSRTVTETLVVECTETAEHVPRLIASIRESQSARSAGDKFRAQSNLIRDTQQECQTHPQAAESQVALRSAAEKLVTVTSEATSEEQSVRTMEHLEQAAKQAAAAATQTIAAANACQQHIQSRTVTETLVVECTETAEHVPRLIASIRESQSARSAGDKFRAQSNLIRDTQQVLRPATRLVEVARQTVASVTEQHVASHLQSTSQQLSTQLAELRVALNNAQQLNFDMQLQHSEELIKELDNELLQISRAAQAGQLTAVPGESAENATSKLMASARQVGSTLTQMVSAATSGDRQHVGASAVEVAQSLRSFTSTVHGVCATRKDTPIDRFIVSARSVVHDSGRVFDRVRERATPQQLTDATKTVSVSLRQCLSCLPDNQHVEKAISQIRTYRVSETAAPVDLRGAASRLIESCSQLAVKLEAAEQTAAVDVFVRSYTEFHTGVAQAIQQQPDALQRQQCVAYLEQAREEAINVVMRTHTASLDAANASALQALSQSTRSLTESVNAIVESVVREAPWQRECEAALRQIQSVRHILEHANLPVNSEGYYESLDSVTEQAKRLGEGMTGIARHAKSQDTHALCESVRAAANAVCGLAEGAAQSAYLVGVADAKSQPGRAAIIDTTKCDRSVQLVKQICERIQRTEYTQQQILDDATVVAKHTSTLANLCREASERTSNVNVKKQFINCARDVASSTASLITSVKQLDSSFTERHQRECTEAARSLHTAAEQLETFVDNPDFAPIPAKISASGEQAQRPVLHSAKQMLDASCEMIMTAKQLAASPTDAQTWQRLADNSKVVSESIKRLVAAIREEAPGQVDLDHAITTLRQMLAHIDRASIEACQDQLPRSTVTEQRVDLDHAITTLRQMLAHIDRASIEACQDQLPRSTVTEQRVHQQILHACQSVYDRIEPLRDAAIGHSEGLGHCVREHMAAIEPLVQSCVQAASITYDTKAQSTFFEQCKTVVEAELQMIYACKDAGGNPKARELHVVVDESASQLRDALSDMQRNVNRMASEAGVIHGVVENISRSIALTDETSSHATGSFTDAQTRMMSALEEISRIATDMPLTEAEALGPLALRLSERYSDLASESRLAIATLSSPNLAQKLRVAVQKLGTACIELVKIAGQRRAHPEDQRLLDDLSRGSRTVVERVQEVLAALHEGSKGTQACINAANTVSGIIGDLDTTIMFATAGSLNPQKDSEKFGDHREAILKTAKALMEDTKALVAGAASNQEQLAVAAQNAVRTIVNLSDAVKSGAVSLSSDNAEAQVMVIHAVRDVAAALSNLIQATKNASGRSLHDPAMSHLKEAAKVMVTNVASLLKTVKTVEDEHQRGTRALEAAIEAIGQEIRLYDSGEAPSRGAATAEDVIRSTKQLTAATARAASAAQTLQQSDVIAAANLARQSVCDLLATTRAAAQSADSVDARYRTLDCGREVAVQVRSLLITLQTLLIRSDDPHARNALLDASRRVAKVVGELANCGELLKGDSWSDPSDPTAVAENELIGAANSIEAAAVKLAQLRPRQVHKVDDSLTFDEQILAAAKSIASAVQTLVKAASAAQRELVAQGRLEARPAFATDDYQWSEGLISAARLVAAAVHQLCEAANALVQGHSSEEKLISAAKQVASSTAHLLVACKVKSDLDSRAMQRLQSAGHAVKTATEHLVLAAKSAIHEDERTLVISQRMVSGIAQVMDAQEQVLRKERELSEARGKLAALNKARYERGLSPSNETPRY</sequence>
<dbReference type="InterPro" id="IPR019749">
    <property type="entry name" value="Band_41_domain"/>
</dbReference>
<keyword evidence="3" id="KW-0206">Cytoskeleton</keyword>
<accession>A0A0B2VYA5</accession>
<dbReference type="STRING" id="6265.A0A0B2VYA5"/>
<dbReference type="Pfam" id="PF21896">
    <property type="entry name" value="Talin_IBS2B"/>
    <property type="match status" value="3"/>
</dbReference>
<dbReference type="SUPFAM" id="SSF47031">
    <property type="entry name" value="Second domain of FERM"/>
    <property type="match status" value="1"/>
</dbReference>
<dbReference type="SMART" id="SM00295">
    <property type="entry name" value="B41"/>
    <property type="match status" value="1"/>
</dbReference>
<keyword evidence="4" id="KW-0175">Coiled coil</keyword>
<dbReference type="InterPro" id="IPR049108">
    <property type="entry name" value="Talin_R4"/>
</dbReference>
<dbReference type="Pfam" id="PF16511">
    <property type="entry name" value="FERM_f0"/>
    <property type="match status" value="1"/>
</dbReference>
<dbReference type="InterPro" id="IPR057346">
    <property type="entry name" value="Talin1/2_VBS2"/>
</dbReference>
<reference evidence="7 8" key="1">
    <citation type="submission" date="2014-11" db="EMBL/GenBank/DDBJ databases">
        <title>Genetic blueprint of the zoonotic pathogen Toxocara canis.</title>
        <authorList>
            <person name="Zhu X.-Q."/>
            <person name="Korhonen P.K."/>
            <person name="Cai H."/>
            <person name="Young N.D."/>
            <person name="Nejsum P."/>
            <person name="von Samson-Himmelstjerna G."/>
            <person name="Boag P.R."/>
            <person name="Tan P."/>
            <person name="Li Q."/>
            <person name="Min J."/>
            <person name="Yang Y."/>
            <person name="Wang X."/>
            <person name="Fang X."/>
            <person name="Hall R.S."/>
            <person name="Hofmann A."/>
            <person name="Sternberg P.W."/>
            <person name="Jex A.R."/>
            <person name="Gasser R.B."/>
        </authorList>
    </citation>
    <scope>NUCLEOTIDE SEQUENCE [LARGE SCALE GENOMIC DNA]</scope>
    <source>
        <strain evidence="7">PN_DK_2014</strain>
    </source>
</reference>
<dbReference type="Pfam" id="PF01608">
    <property type="entry name" value="I_LWEQ"/>
    <property type="match status" value="1"/>
</dbReference>
<dbReference type="Pfam" id="PF09141">
    <property type="entry name" value="Talin_middle"/>
    <property type="match status" value="1"/>
</dbReference>
<dbReference type="GO" id="GO:0051015">
    <property type="term" value="F:actin filament binding"/>
    <property type="evidence" value="ECO:0007669"/>
    <property type="project" value="InterPro"/>
</dbReference>
<dbReference type="Pfam" id="PF08913">
    <property type="entry name" value="VBS"/>
    <property type="match status" value="1"/>
</dbReference>
<dbReference type="PROSITE" id="PS50057">
    <property type="entry name" value="FERM_3"/>
    <property type="match status" value="1"/>
</dbReference>
<dbReference type="InterPro" id="IPR037438">
    <property type="entry name" value="Talin1/2-RS"/>
</dbReference>
<evidence type="ECO:0000256" key="1">
    <source>
        <dbReference type="ARBA" id="ARBA00004245"/>
    </source>
</evidence>
<dbReference type="InterPro" id="IPR036723">
    <property type="entry name" value="Alpha-catenin/vinculin-like_sf"/>
</dbReference>
<dbReference type="GO" id="GO:0030036">
    <property type="term" value="P:actin cytoskeleton organization"/>
    <property type="evidence" value="ECO:0007669"/>
    <property type="project" value="TreeGrafter"/>
</dbReference>
<organism evidence="7 8">
    <name type="scientific">Toxocara canis</name>
    <name type="common">Canine roundworm</name>
    <dbReference type="NCBI Taxonomy" id="6265"/>
    <lineage>
        <taxon>Eukaryota</taxon>
        <taxon>Metazoa</taxon>
        <taxon>Ecdysozoa</taxon>
        <taxon>Nematoda</taxon>
        <taxon>Chromadorea</taxon>
        <taxon>Rhabditida</taxon>
        <taxon>Spirurina</taxon>
        <taxon>Ascaridomorpha</taxon>
        <taxon>Ascaridoidea</taxon>
        <taxon>Toxocaridae</taxon>
        <taxon>Toxocara</taxon>
    </lineage>
</organism>
<dbReference type="FunFam" id="1.20.80.10:FF:000007">
    <property type="entry name" value="Talin 2"/>
    <property type="match status" value="1"/>
</dbReference>
<dbReference type="Pfam" id="PF21692">
    <property type="entry name" value="Talin_R4"/>
    <property type="match status" value="3"/>
</dbReference>
<dbReference type="GO" id="GO:0005178">
    <property type="term" value="F:integrin binding"/>
    <property type="evidence" value="ECO:0007669"/>
    <property type="project" value="TreeGrafter"/>
</dbReference>
<dbReference type="OrthoDB" id="10262320at2759"/>
<dbReference type="InterPro" id="IPR035963">
    <property type="entry name" value="FERM_2"/>
</dbReference>
<dbReference type="InterPro" id="IPR000299">
    <property type="entry name" value="FERM_domain"/>
</dbReference>
<comment type="subcellular location">
    <subcellularLocation>
        <location evidence="1">Cytoplasm</location>
        <location evidence="1">Cytoskeleton</location>
    </subcellularLocation>
</comment>
<keyword evidence="2" id="KW-0963">Cytoplasm</keyword>
<dbReference type="InterPro" id="IPR032425">
    <property type="entry name" value="FERM_f0"/>
</dbReference>
<dbReference type="CDD" id="cd17090">
    <property type="entry name" value="FERM_F1_TLN"/>
    <property type="match status" value="1"/>
</dbReference>
<evidence type="ECO:0000256" key="3">
    <source>
        <dbReference type="ARBA" id="ARBA00023212"/>
    </source>
</evidence>
<evidence type="ECO:0000259" key="5">
    <source>
        <dbReference type="PROSITE" id="PS50057"/>
    </source>
</evidence>
<dbReference type="CDD" id="cd17089">
    <property type="entry name" value="FERM_F0_TLN"/>
    <property type="match status" value="1"/>
</dbReference>
<keyword evidence="8" id="KW-1185">Reference proteome</keyword>
<dbReference type="CDD" id="cd12150">
    <property type="entry name" value="talin-RS"/>
    <property type="match status" value="1"/>
</dbReference>
<feature type="coiled-coil region" evidence="4">
    <location>
        <begin position="2659"/>
        <end position="2686"/>
    </location>
</feature>
<dbReference type="InterPro" id="IPR015224">
    <property type="entry name" value="Talin_cent"/>
</dbReference>
<dbReference type="InterPro" id="IPR019747">
    <property type="entry name" value="FERM_CS"/>
</dbReference>
<feature type="domain" description="FERM" evidence="5">
    <location>
        <begin position="92"/>
        <end position="423"/>
    </location>
</feature>
<dbReference type="SUPFAM" id="SSF50729">
    <property type="entry name" value="PH domain-like"/>
    <property type="match status" value="1"/>
</dbReference>
<dbReference type="FunFam" id="1.20.1420.10:FF:000002">
    <property type="entry name" value="Talin 2"/>
    <property type="match status" value="1"/>
</dbReference>
<dbReference type="OMA" id="VDMTQHY"/>
<dbReference type="InterPro" id="IPR002558">
    <property type="entry name" value="ILWEQ_dom"/>
</dbReference>
<dbReference type="CDD" id="cd14473">
    <property type="entry name" value="FERM_B-lobe"/>
    <property type="match status" value="1"/>
</dbReference>
<dbReference type="Pfam" id="PF25177">
    <property type="entry name" value="Talin_VBS2"/>
    <property type="match status" value="1"/>
</dbReference>
<dbReference type="SUPFAM" id="SSF47220">
    <property type="entry name" value="alpha-catenin/vinculin-like"/>
    <property type="match status" value="4"/>
</dbReference>
<proteinExistence type="predicted"/>
<evidence type="ECO:0000256" key="4">
    <source>
        <dbReference type="SAM" id="Coils"/>
    </source>
</evidence>
<evidence type="ECO:0000313" key="7">
    <source>
        <dbReference type="EMBL" id="KHN88536.1"/>
    </source>
</evidence>
<dbReference type="InterPro" id="IPR036476">
    <property type="entry name" value="Talin_cent_sf"/>
</dbReference>
<name>A0A0B2VYA5_TOXCA</name>
<dbReference type="GO" id="GO:0001726">
    <property type="term" value="C:ruffle"/>
    <property type="evidence" value="ECO:0007669"/>
    <property type="project" value="InterPro"/>
</dbReference>
<dbReference type="Pfam" id="PF21865">
    <property type="entry name" value="TLN1-like_RS"/>
    <property type="match status" value="2"/>
</dbReference>
<feature type="coiled-coil region" evidence="4">
    <location>
        <begin position="1174"/>
        <end position="1220"/>
    </location>
</feature>
<dbReference type="PANTHER" id="PTHR19981:SF1">
    <property type="entry name" value="RHEA, ISOFORM B"/>
    <property type="match status" value="1"/>
</dbReference>
<dbReference type="GO" id="GO:0098609">
    <property type="term" value="P:cell-cell adhesion"/>
    <property type="evidence" value="ECO:0007669"/>
    <property type="project" value="TreeGrafter"/>
</dbReference>
<dbReference type="Pfam" id="PF02174">
    <property type="entry name" value="IRS"/>
    <property type="match status" value="1"/>
</dbReference>
<evidence type="ECO:0000259" key="6">
    <source>
        <dbReference type="PROSITE" id="PS50945"/>
    </source>
</evidence>
<dbReference type="InterPro" id="IPR054060">
    <property type="entry name" value="TLN1-like_RS"/>
</dbReference>
<evidence type="ECO:0000313" key="8">
    <source>
        <dbReference type="Proteomes" id="UP000031036"/>
    </source>
</evidence>
<dbReference type="FunFam" id="1.20.1410.10:FF:000001">
    <property type="entry name" value="Talin 2"/>
    <property type="match status" value="1"/>
</dbReference>
<dbReference type="GO" id="GO:0005925">
    <property type="term" value="C:focal adhesion"/>
    <property type="evidence" value="ECO:0007669"/>
    <property type="project" value="InterPro"/>
</dbReference>
<dbReference type="SUPFAM" id="SSF109885">
    <property type="entry name" value="I/LWEQ domain"/>
    <property type="match status" value="4"/>
</dbReference>
<feature type="domain" description="I/LWEQ" evidence="6">
    <location>
        <begin position="2455"/>
        <end position="2691"/>
    </location>
</feature>
<dbReference type="SUPFAM" id="SSF109880">
    <property type="entry name" value="A middle domain of Talin 1"/>
    <property type="match status" value="1"/>
</dbReference>
<dbReference type="SUPFAM" id="SSF54236">
    <property type="entry name" value="Ubiquitin-like"/>
    <property type="match status" value="1"/>
</dbReference>
<dbReference type="InterPro" id="IPR002404">
    <property type="entry name" value="IRS_PTB"/>
</dbReference>
<dbReference type="PANTHER" id="PTHR19981">
    <property type="entry name" value="TALIN"/>
    <property type="match status" value="1"/>
</dbReference>
<dbReference type="Gene3D" id="1.20.120.230">
    <property type="entry name" value="Alpha-catenin/vinculin-like"/>
    <property type="match status" value="5"/>
</dbReference>
<dbReference type="InterPro" id="IPR019748">
    <property type="entry name" value="FERM_central"/>
</dbReference>
<dbReference type="SMART" id="SM00307">
    <property type="entry name" value="ILWEQ"/>
    <property type="match status" value="1"/>
</dbReference>
<dbReference type="Proteomes" id="UP000031036">
    <property type="component" value="Unassembled WGS sequence"/>
</dbReference>
<dbReference type="InterPro" id="IPR029071">
    <property type="entry name" value="Ubiquitin-like_domsf"/>
</dbReference>
<dbReference type="CDD" id="cd10569">
    <property type="entry name" value="FERM_C_Talin"/>
    <property type="match status" value="1"/>
</dbReference>
<dbReference type="EMBL" id="JPKZ01000224">
    <property type="protein sequence ID" value="KHN88536.1"/>
    <property type="molecule type" value="Genomic_DNA"/>
</dbReference>
<dbReference type="GO" id="GO:0005856">
    <property type="term" value="C:cytoskeleton"/>
    <property type="evidence" value="ECO:0007669"/>
    <property type="project" value="UniProtKB-SubCell"/>
</dbReference>
<comment type="caution">
    <text evidence="7">The sequence shown here is derived from an EMBL/GenBank/DDBJ whole genome shotgun (WGS) entry which is preliminary data.</text>
</comment>
<dbReference type="PROSITE" id="PS00661">
    <property type="entry name" value="FERM_2"/>
    <property type="match status" value="1"/>
</dbReference>
<dbReference type="SMART" id="SM01244">
    <property type="entry name" value="IRS"/>
    <property type="match status" value="1"/>
</dbReference>
<gene>
    <name evidence="7" type="primary">TLN1</name>
    <name evidence="7" type="ORF">Tcan_16499</name>
</gene>
<dbReference type="InterPro" id="IPR035964">
    <property type="entry name" value="I/LWEQ_dom_sf"/>
</dbReference>
<protein>
    <submittedName>
        <fullName evidence="7">Talin-1</fullName>
    </submittedName>
</protein>
<dbReference type="InterPro" id="IPR015009">
    <property type="entry name" value="Vinculin-bd_dom"/>
</dbReference>
<dbReference type="FunFam" id="2.30.29.30:FF:000028">
    <property type="entry name" value="Talin 2"/>
    <property type="match status" value="1"/>
</dbReference>
<dbReference type="Gene3D" id="1.20.1410.10">
    <property type="entry name" value="I/LWEQ domain"/>
    <property type="match status" value="1"/>
</dbReference>
<dbReference type="InterPro" id="IPR054082">
    <property type="entry name" value="Talin_IBS2B"/>
</dbReference>